<evidence type="ECO:0000313" key="2">
    <source>
        <dbReference type="Proteomes" id="UP001501302"/>
    </source>
</evidence>
<organism evidence="1 2">
    <name type="scientific">Algibacter agarivorans</name>
    <dbReference type="NCBI Taxonomy" id="1109741"/>
    <lineage>
        <taxon>Bacteria</taxon>
        <taxon>Pseudomonadati</taxon>
        <taxon>Bacteroidota</taxon>
        <taxon>Flavobacteriia</taxon>
        <taxon>Flavobacteriales</taxon>
        <taxon>Flavobacteriaceae</taxon>
        <taxon>Algibacter</taxon>
    </lineage>
</organism>
<name>A0ABP9GAL5_9FLAO</name>
<proteinExistence type="predicted"/>
<evidence type="ECO:0008006" key="3">
    <source>
        <dbReference type="Google" id="ProtNLM"/>
    </source>
</evidence>
<sequence>MKVNDLLARRKRNFKISTNSIHKYNYRCQAELSILSWIETWYNKRSIHSTLGYKTINEIETEMYNQNVAS</sequence>
<accession>A0ABP9GAL5</accession>
<reference evidence="2" key="1">
    <citation type="journal article" date="2019" name="Int. J. Syst. Evol. Microbiol.">
        <title>The Global Catalogue of Microorganisms (GCM) 10K type strain sequencing project: providing services to taxonomists for standard genome sequencing and annotation.</title>
        <authorList>
            <consortium name="The Broad Institute Genomics Platform"/>
            <consortium name="The Broad Institute Genome Sequencing Center for Infectious Disease"/>
            <person name="Wu L."/>
            <person name="Ma J."/>
        </authorList>
    </citation>
    <scope>NUCLEOTIDE SEQUENCE [LARGE SCALE GENOMIC DNA]</scope>
    <source>
        <strain evidence="2">JCM 18285</strain>
    </source>
</reference>
<keyword evidence="2" id="KW-1185">Reference proteome</keyword>
<protein>
    <recommendedName>
        <fullName evidence="3">Integrase catalytic domain-containing protein</fullName>
    </recommendedName>
</protein>
<comment type="caution">
    <text evidence="1">The sequence shown here is derived from an EMBL/GenBank/DDBJ whole genome shotgun (WGS) entry which is preliminary data.</text>
</comment>
<dbReference type="RefSeq" id="WP_425550190.1">
    <property type="nucleotide sequence ID" value="NZ_BAABJJ010000008.1"/>
</dbReference>
<gene>
    <name evidence="1" type="ORF">GCM10023314_04910</name>
</gene>
<dbReference type="EMBL" id="BAABJJ010000008">
    <property type="protein sequence ID" value="GAA4935603.1"/>
    <property type="molecule type" value="Genomic_DNA"/>
</dbReference>
<evidence type="ECO:0000313" key="1">
    <source>
        <dbReference type="EMBL" id="GAA4935603.1"/>
    </source>
</evidence>
<dbReference type="Proteomes" id="UP001501302">
    <property type="component" value="Unassembled WGS sequence"/>
</dbReference>